<reference evidence="1 2" key="1">
    <citation type="submission" date="2024-09" db="EMBL/GenBank/DDBJ databases">
        <authorList>
            <person name="Sun Q."/>
            <person name="Mori K."/>
        </authorList>
    </citation>
    <scope>NUCLEOTIDE SEQUENCE [LARGE SCALE GENOMIC DNA]</scope>
    <source>
        <strain evidence="1 2">NCAIM B.01794</strain>
    </source>
</reference>
<dbReference type="EMBL" id="JBHLSS010000027">
    <property type="protein sequence ID" value="MFC0708745.1"/>
    <property type="molecule type" value="Genomic_DNA"/>
</dbReference>
<protein>
    <submittedName>
        <fullName evidence="1">MoaD/ThiS family protein</fullName>
    </submittedName>
</protein>
<comment type="caution">
    <text evidence="1">The sequence shown here is derived from an EMBL/GenBank/DDBJ whole genome shotgun (WGS) entry which is preliminary data.</text>
</comment>
<dbReference type="Proteomes" id="UP001589891">
    <property type="component" value="Unassembled WGS sequence"/>
</dbReference>
<dbReference type="Gene3D" id="3.10.20.30">
    <property type="match status" value="1"/>
</dbReference>
<proteinExistence type="predicted"/>
<dbReference type="InterPro" id="IPR016155">
    <property type="entry name" value="Mopterin_synth/thiamin_S_b"/>
</dbReference>
<dbReference type="InterPro" id="IPR052045">
    <property type="entry name" value="Sulfur_Carrier/Prot_Modifier"/>
</dbReference>
<evidence type="ECO:0000313" key="2">
    <source>
        <dbReference type="Proteomes" id="UP001589891"/>
    </source>
</evidence>
<dbReference type="PANTHER" id="PTHR38031">
    <property type="entry name" value="SULFUR CARRIER PROTEIN SLR0821-RELATED"/>
    <property type="match status" value="1"/>
</dbReference>
<organism evidence="1 2">
    <name type="scientific">Azorhizophilus paspali</name>
    <name type="common">Azotobacter paspali</name>
    <dbReference type="NCBI Taxonomy" id="69963"/>
    <lineage>
        <taxon>Bacteria</taxon>
        <taxon>Pseudomonadati</taxon>
        <taxon>Pseudomonadota</taxon>
        <taxon>Gammaproteobacteria</taxon>
        <taxon>Pseudomonadales</taxon>
        <taxon>Pseudomonadaceae</taxon>
        <taxon>Azorhizophilus</taxon>
    </lineage>
</organism>
<accession>A0ABV6SKA3</accession>
<dbReference type="PANTHER" id="PTHR38031:SF1">
    <property type="entry name" value="SULFUR CARRIER PROTEIN CYSO"/>
    <property type="match status" value="1"/>
</dbReference>
<evidence type="ECO:0000313" key="1">
    <source>
        <dbReference type="EMBL" id="MFC0708745.1"/>
    </source>
</evidence>
<dbReference type="InterPro" id="IPR012675">
    <property type="entry name" value="Beta-grasp_dom_sf"/>
</dbReference>
<dbReference type="Pfam" id="PF02597">
    <property type="entry name" value="ThiS"/>
    <property type="match status" value="1"/>
</dbReference>
<dbReference type="RefSeq" id="WP_376942991.1">
    <property type="nucleotide sequence ID" value="NZ_CP171449.1"/>
</dbReference>
<gene>
    <name evidence="1" type="ORF">ACFFGX_03765</name>
</gene>
<name>A0ABV6SKA3_AZOPA</name>
<dbReference type="InterPro" id="IPR003749">
    <property type="entry name" value="ThiS/MoaD-like"/>
</dbReference>
<sequence length="90" mass="9714">MPTLFVPAPFRKSVEDLSRLEVGAGSVSALLREVDTRYPGFSAQLHGPDGSVKKYIRIFVNGKDIKALDGMETALDTRDEVFIVSAMAGG</sequence>
<dbReference type="SUPFAM" id="SSF54285">
    <property type="entry name" value="MoaD/ThiS"/>
    <property type="match status" value="1"/>
</dbReference>
<keyword evidence="2" id="KW-1185">Reference proteome</keyword>